<feature type="region of interest" description="Disordered" evidence="1">
    <location>
        <begin position="172"/>
        <end position="201"/>
    </location>
</feature>
<evidence type="ECO:0000313" key="3">
    <source>
        <dbReference type="EMBL" id="KAL0574910.1"/>
    </source>
</evidence>
<dbReference type="EMBL" id="JBAHYK010000352">
    <property type="protein sequence ID" value="KAL0574910.1"/>
    <property type="molecule type" value="Genomic_DNA"/>
</dbReference>
<feature type="compositionally biased region" description="Basic and acidic residues" evidence="1">
    <location>
        <begin position="179"/>
        <end position="201"/>
    </location>
</feature>
<sequence>MITGPSASFNLVDHGGQAFSRLNMNSPSKGPHRLLYRGAISIPDSHLLLDGITFSARLDAEHKLLDNPLALALETMRKRPALRYLGTTNLNDIYMDGSGDISIDIHPEAILSRIYFENIFCLPTTSSDRLGIRVALGDTDGPETTQIVIYIRATTSSDNVISAELAVARITPAPPARLPRPDDPTPRKPPTDSNNRTREFRRLPSVNIAANIRPNISANSLAASLGSGVRVGKAQPEFKVPALPTKVKPKSTKDKGKGKALEVKDDVFAVGPATGGNKGVKRKRSDGLESQSNAVENETPLERQNKNLIKRASIDQLSGASVTKSDPEWKDLFSFVYHGVIFALRSEMKLHCIEQQTIDRLVATHVSMYTNPQAGDK</sequence>
<organism evidence="3 4">
    <name type="scientific">Marasmius crinis-equi</name>
    <dbReference type="NCBI Taxonomy" id="585013"/>
    <lineage>
        <taxon>Eukaryota</taxon>
        <taxon>Fungi</taxon>
        <taxon>Dikarya</taxon>
        <taxon>Basidiomycota</taxon>
        <taxon>Agaricomycotina</taxon>
        <taxon>Agaricomycetes</taxon>
        <taxon>Agaricomycetidae</taxon>
        <taxon>Agaricales</taxon>
        <taxon>Marasmiineae</taxon>
        <taxon>Marasmiaceae</taxon>
        <taxon>Marasmius</taxon>
    </lineage>
</organism>
<gene>
    <name evidence="3" type="ORF">V5O48_007054</name>
</gene>
<feature type="domain" description="Sld7 C-terminal" evidence="2">
    <location>
        <begin position="303"/>
        <end position="370"/>
    </location>
</feature>
<evidence type="ECO:0000259" key="2">
    <source>
        <dbReference type="Pfam" id="PF18596"/>
    </source>
</evidence>
<accession>A0ABR3FI09</accession>
<comment type="caution">
    <text evidence="3">The sequence shown here is derived from an EMBL/GenBank/DDBJ whole genome shotgun (WGS) entry which is preliminary data.</text>
</comment>
<keyword evidence="4" id="KW-1185">Reference proteome</keyword>
<evidence type="ECO:0000313" key="4">
    <source>
        <dbReference type="Proteomes" id="UP001465976"/>
    </source>
</evidence>
<name>A0ABR3FI09_9AGAR</name>
<evidence type="ECO:0000256" key="1">
    <source>
        <dbReference type="SAM" id="MobiDB-lite"/>
    </source>
</evidence>
<dbReference type="InterPro" id="IPR041260">
    <property type="entry name" value="Sld7_C"/>
</dbReference>
<proteinExistence type="predicted"/>
<reference evidence="3 4" key="1">
    <citation type="submission" date="2024-02" db="EMBL/GenBank/DDBJ databases">
        <title>A draft genome for the cacao thread blight pathogen Marasmius crinis-equi.</title>
        <authorList>
            <person name="Cohen S.P."/>
            <person name="Baruah I.K."/>
            <person name="Amoako-Attah I."/>
            <person name="Bukari Y."/>
            <person name="Meinhardt L.W."/>
            <person name="Bailey B.A."/>
        </authorList>
    </citation>
    <scope>NUCLEOTIDE SEQUENCE [LARGE SCALE GENOMIC DNA]</scope>
    <source>
        <strain evidence="3 4">GH-76</strain>
    </source>
</reference>
<dbReference type="Pfam" id="PF18596">
    <property type="entry name" value="Sld7_C"/>
    <property type="match status" value="1"/>
</dbReference>
<feature type="region of interest" description="Disordered" evidence="1">
    <location>
        <begin position="271"/>
        <end position="307"/>
    </location>
</feature>
<protein>
    <recommendedName>
        <fullName evidence="2">Sld7 C-terminal domain-containing protein</fullName>
    </recommendedName>
</protein>
<dbReference type="Proteomes" id="UP001465976">
    <property type="component" value="Unassembled WGS sequence"/>
</dbReference>